<comment type="similarity">
    <text evidence="1">Belongs to the universal stress protein A family.</text>
</comment>
<dbReference type="OrthoDB" id="105697at2157"/>
<evidence type="ECO:0000313" key="3">
    <source>
        <dbReference type="EMBL" id="EKF85147.1"/>
    </source>
</evidence>
<sequence length="150" mass="16805">MKLYKKILLPTDGSEYSEKAGEHAIWIAEKSISQIIVLNVIDTSYLKSIPQHDLEMSLEEQFKEEGNMAVKKFSEKLEQSQCEGTCKNVQFKSLIKKGKPADEILKVIKEEEIDLVVIGASGKHGLNRLYPGSVTERVVRSATCPVLVIK</sequence>
<accession>K2R1M4</accession>
<dbReference type="Pfam" id="PF00582">
    <property type="entry name" value="Usp"/>
    <property type="match status" value="1"/>
</dbReference>
<dbReference type="Proteomes" id="UP000007360">
    <property type="component" value="Unassembled WGS sequence"/>
</dbReference>
<reference evidence="3 4" key="1">
    <citation type="journal article" date="2012" name="J. Bacteriol.">
        <title>Draft genome sequence of Methanobacterium formicicum DSM 3637, an archaebacterium isolated from the methane producer amoeba Pelomyxa palustris.</title>
        <authorList>
            <person name="Gutierrez G."/>
        </authorList>
    </citation>
    <scope>NUCLEOTIDE SEQUENCE [LARGE SCALE GENOMIC DNA]</scope>
    <source>
        <strain evidence="4">DSM 3637 / PP1</strain>
    </source>
</reference>
<evidence type="ECO:0000259" key="2">
    <source>
        <dbReference type="Pfam" id="PF00582"/>
    </source>
</evidence>
<organism evidence="3 4">
    <name type="scientific">Methanobacterium formicicum (strain DSM 3637 / PP1)</name>
    <dbReference type="NCBI Taxonomy" id="1204725"/>
    <lineage>
        <taxon>Archaea</taxon>
        <taxon>Methanobacteriati</taxon>
        <taxon>Methanobacteriota</taxon>
        <taxon>Methanomada group</taxon>
        <taxon>Methanobacteria</taxon>
        <taxon>Methanobacteriales</taxon>
        <taxon>Methanobacteriaceae</taxon>
        <taxon>Methanobacterium</taxon>
    </lineage>
</organism>
<name>K2R1M4_METFP</name>
<dbReference type="InterPro" id="IPR014729">
    <property type="entry name" value="Rossmann-like_a/b/a_fold"/>
</dbReference>
<dbReference type="Gene3D" id="3.40.50.620">
    <property type="entry name" value="HUPs"/>
    <property type="match status" value="1"/>
</dbReference>
<evidence type="ECO:0000256" key="1">
    <source>
        <dbReference type="ARBA" id="ARBA00008791"/>
    </source>
</evidence>
<dbReference type="InterPro" id="IPR006015">
    <property type="entry name" value="Universal_stress_UspA"/>
</dbReference>
<dbReference type="AlphaFoldDB" id="K2R1M4"/>
<proteinExistence type="inferred from homology"/>
<gene>
    <name evidence="3" type="ORF">A994_09708</name>
</gene>
<dbReference type="RefSeq" id="WP_004031353.1">
    <property type="nucleotide sequence ID" value="NZ_AMPO01000009.1"/>
</dbReference>
<protein>
    <submittedName>
        <fullName evidence="3">UspA domain-containing protein</fullName>
    </submittedName>
</protein>
<dbReference type="InterPro" id="IPR006016">
    <property type="entry name" value="UspA"/>
</dbReference>
<comment type="caution">
    <text evidence="3">The sequence shown here is derived from an EMBL/GenBank/DDBJ whole genome shotgun (WGS) entry which is preliminary data.</text>
</comment>
<dbReference type="SUPFAM" id="SSF52402">
    <property type="entry name" value="Adenine nucleotide alpha hydrolases-like"/>
    <property type="match status" value="1"/>
</dbReference>
<dbReference type="PIRSF" id="PIRSF006276">
    <property type="entry name" value="UspA"/>
    <property type="match status" value="1"/>
</dbReference>
<dbReference type="PATRIC" id="fig|1204725.3.peg.1951"/>
<dbReference type="PANTHER" id="PTHR46268:SF6">
    <property type="entry name" value="UNIVERSAL STRESS PROTEIN UP12"/>
    <property type="match status" value="1"/>
</dbReference>
<keyword evidence="4" id="KW-1185">Reference proteome</keyword>
<dbReference type="EMBL" id="AMPO01000009">
    <property type="protein sequence ID" value="EKF85147.1"/>
    <property type="molecule type" value="Genomic_DNA"/>
</dbReference>
<dbReference type="PANTHER" id="PTHR46268">
    <property type="entry name" value="STRESS RESPONSE PROTEIN NHAX"/>
    <property type="match status" value="1"/>
</dbReference>
<evidence type="ECO:0000313" key="4">
    <source>
        <dbReference type="Proteomes" id="UP000007360"/>
    </source>
</evidence>
<dbReference type="PRINTS" id="PR01438">
    <property type="entry name" value="UNVRSLSTRESS"/>
</dbReference>
<feature type="domain" description="UspA" evidence="2">
    <location>
        <begin position="4"/>
        <end position="150"/>
    </location>
</feature>
<dbReference type="CDD" id="cd00293">
    <property type="entry name" value="USP-like"/>
    <property type="match status" value="1"/>
</dbReference>